<sequence>MHQGRWMTRTIYSLKISLLSSQLGISNKDKAALLDVCLFIVTSYVKPWLQCILAVKAPFQDLCFLKAMKAYEIIDKNISKAALQKFCQHLWYLTDEVSVLSLFDDDIDQETKVKIVANLTKEYPSANGKRYIPSKDELCGPLYEKNIDDFVSIKSKSLFNRLKIVDDSFLNESPTTWPNNASFQNAKKKVYTLRAVNDTAERAVKLMQDFHGLITVDEEQINFC</sequence>
<accession>A0ABM3J4E4</accession>
<protein>
    <submittedName>
        <fullName evidence="2">Uncharacterized protein LOC125776378</fullName>
    </submittedName>
</protein>
<proteinExistence type="predicted"/>
<keyword evidence="1" id="KW-1185">Reference proteome</keyword>
<dbReference type="PANTHER" id="PTHR46113:SF1">
    <property type="entry name" value="PEPTIDASE M17 LEUCYL AMINOPEPTIDASE N-TERMINAL DOMAIN-CONTAINING PROTEIN"/>
    <property type="match status" value="1"/>
</dbReference>
<dbReference type="Proteomes" id="UP001652620">
    <property type="component" value="Chromosome 2"/>
</dbReference>
<name>A0ABM3J4E4_BACDO</name>
<evidence type="ECO:0000313" key="1">
    <source>
        <dbReference type="Proteomes" id="UP001652620"/>
    </source>
</evidence>
<dbReference type="RefSeq" id="XP_049304099.1">
    <property type="nucleotide sequence ID" value="XM_049448142.1"/>
</dbReference>
<organism evidence="1 2">
    <name type="scientific">Bactrocera dorsalis</name>
    <name type="common">Oriental fruit fly</name>
    <name type="synonym">Dacus dorsalis</name>
    <dbReference type="NCBI Taxonomy" id="27457"/>
    <lineage>
        <taxon>Eukaryota</taxon>
        <taxon>Metazoa</taxon>
        <taxon>Ecdysozoa</taxon>
        <taxon>Arthropoda</taxon>
        <taxon>Hexapoda</taxon>
        <taxon>Insecta</taxon>
        <taxon>Pterygota</taxon>
        <taxon>Neoptera</taxon>
        <taxon>Endopterygota</taxon>
        <taxon>Diptera</taxon>
        <taxon>Brachycera</taxon>
        <taxon>Muscomorpha</taxon>
        <taxon>Tephritoidea</taxon>
        <taxon>Tephritidae</taxon>
        <taxon>Bactrocera</taxon>
        <taxon>Bactrocera</taxon>
    </lineage>
</organism>
<gene>
    <name evidence="2" type="primary">LOC125776378</name>
</gene>
<reference evidence="1" key="1">
    <citation type="submission" date="2025-05" db="UniProtKB">
        <authorList>
            <consortium name="RefSeq"/>
        </authorList>
    </citation>
    <scope>NUCLEOTIDE SEQUENCE [LARGE SCALE GENOMIC DNA]</scope>
</reference>
<evidence type="ECO:0000313" key="2">
    <source>
        <dbReference type="RefSeq" id="XP_049304099.1"/>
    </source>
</evidence>
<dbReference type="GeneID" id="125776378"/>
<reference evidence="2" key="2">
    <citation type="submission" date="2025-08" db="UniProtKB">
        <authorList>
            <consortium name="RefSeq"/>
        </authorList>
    </citation>
    <scope>IDENTIFICATION</scope>
    <source>
        <tissue evidence="2">Adult</tissue>
    </source>
</reference>
<dbReference type="PANTHER" id="PTHR46113">
    <property type="entry name" value="SNAC DOMAIN-CONTAINING PROTEIN"/>
    <property type="match status" value="1"/>
</dbReference>